<dbReference type="AlphaFoldDB" id="A0A944M7C4"/>
<dbReference type="Proteomes" id="UP000770889">
    <property type="component" value="Unassembled WGS sequence"/>
</dbReference>
<dbReference type="EMBL" id="JAHHGM010000004">
    <property type="protein sequence ID" value="MBT2988513.1"/>
    <property type="molecule type" value="Genomic_DNA"/>
</dbReference>
<keyword evidence="1" id="KW-0812">Transmembrane</keyword>
<dbReference type="Pfam" id="PF05751">
    <property type="entry name" value="FixH"/>
    <property type="match status" value="1"/>
</dbReference>
<protein>
    <submittedName>
        <fullName evidence="2">FixH family protein</fullName>
    </submittedName>
</protein>
<comment type="caution">
    <text evidence="2">The sequence shown here is derived from an EMBL/GenBank/DDBJ whole genome shotgun (WGS) entry which is preliminary data.</text>
</comment>
<evidence type="ECO:0000313" key="2">
    <source>
        <dbReference type="EMBL" id="MBT2988513.1"/>
    </source>
</evidence>
<evidence type="ECO:0000256" key="1">
    <source>
        <dbReference type="SAM" id="Phobius"/>
    </source>
</evidence>
<name>A0A944M7C4_9GAMM</name>
<dbReference type="InterPro" id="IPR008620">
    <property type="entry name" value="FixH"/>
</dbReference>
<proteinExistence type="predicted"/>
<accession>A0A944M7C4</accession>
<keyword evidence="1" id="KW-1133">Transmembrane helix</keyword>
<evidence type="ECO:0000313" key="3">
    <source>
        <dbReference type="Proteomes" id="UP000770889"/>
    </source>
</evidence>
<keyword evidence="1" id="KW-0472">Membrane</keyword>
<sequence length="167" mass="19199">MTEKKSAWQSPWVIAWVAMVVVFFTMNMIMIYLAIDNNPGLVVDDFYERGEDYEENMLKRQARFPGWVMKVDLPKKIEVGHPVICQYSVKDKDGNPISRDDVIFYAYRPADARQDFSLPMKQVAPGIYQAEVSFPLKGAWDTLVSIKNGEDEYNTPKRIGVGIDWVP</sequence>
<feature type="transmembrane region" description="Helical" evidence="1">
    <location>
        <begin position="12"/>
        <end position="35"/>
    </location>
</feature>
<organism evidence="2 3">
    <name type="scientific">Candidatus Thiodiazotropha taylori</name>
    <dbReference type="NCBI Taxonomy" id="2792791"/>
    <lineage>
        <taxon>Bacteria</taxon>
        <taxon>Pseudomonadati</taxon>
        <taxon>Pseudomonadota</taxon>
        <taxon>Gammaproteobacteria</taxon>
        <taxon>Chromatiales</taxon>
        <taxon>Sedimenticolaceae</taxon>
        <taxon>Candidatus Thiodiazotropha</taxon>
    </lineage>
</organism>
<reference evidence="2 3" key="1">
    <citation type="submission" date="2021-05" db="EMBL/GenBank/DDBJ databases">
        <title>Genetic and Functional Diversity in Clade A Lucinid endosymbionts from the Bahamas.</title>
        <authorList>
            <person name="Giani N.M."/>
            <person name="Engel A.S."/>
            <person name="Campbell B.J."/>
        </authorList>
    </citation>
    <scope>NUCLEOTIDE SEQUENCE [LARGE SCALE GENOMIC DNA]</scope>
    <source>
        <strain evidence="2">LUC16012Gg_MoonRockCtena</strain>
    </source>
</reference>
<gene>
    <name evidence="2" type="ORF">KME65_06070</name>
</gene>